<dbReference type="Proteomes" id="UP000298173">
    <property type="component" value="Unassembled WGS sequence"/>
</dbReference>
<evidence type="ECO:0000256" key="4">
    <source>
        <dbReference type="PIRSR" id="PIRSR601559-51"/>
    </source>
</evidence>
<feature type="binding site" evidence="4">
    <location>
        <position position="208"/>
    </location>
    <ligand>
        <name>Zn(2+)</name>
        <dbReference type="ChEBI" id="CHEBI:29105"/>
        <label>2</label>
    </ligand>
</feature>
<dbReference type="PANTHER" id="PTHR10819:SF3">
    <property type="entry name" value="PHOSPHOTRIESTERASE-RELATED PROTEIN"/>
    <property type="match status" value="1"/>
</dbReference>
<organism evidence="6 7">
    <name type="scientific">Cryobacterium glaciale</name>
    <dbReference type="NCBI Taxonomy" id="1259145"/>
    <lineage>
        <taxon>Bacteria</taxon>
        <taxon>Bacillati</taxon>
        <taxon>Actinomycetota</taxon>
        <taxon>Actinomycetes</taxon>
        <taxon>Micrococcales</taxon>
        <taxon>Microbacteriaceae</taxon>
        <taxon>Cryobacterium</taxon>
    </lineage>
</organism>
<comment type="cofactor">
    <cofactor evidence="4">
        <name>a divalent metal cation</name>
        <dbReference type="ChEBI" id="CHEBI:60240"/>
    </cofactor>
    <text evidence="4">Binds 2 divalent metal cations per subunit.</text>
</comment>
<gene>
    <name evidence="6" type="ORF">E3O06_01720</name>
</gene>
<feature type="binding site" evidence="4">
    <location>
        <position position="22"/>
    </location>
    <ligand>
        <name>Zn(2+)</name>
        <dbReference type="ChEBI" id="CHEBI:29105"/>
        <label>1</label>
    </ligand>
</feature>
<dbReference type="AlphaFoldDB" id="A0A4R8V444"/>
<dbReference type="GO" id="GO:0008270">
    <property type="term" value="F:zinc ion binding"/>
    <property type="evidence" value="ECO:0007669"/>
    <property type="project" value="InterPro"/>
</dbReference>
<protein>
    <submittedName>
        <fullName evidence="6">Aryldialkylphosphatase</fullName>
    </submittedName>
</protein>
<feature type="binding site" evidence="4">
    <location>
        <position position="24"/>
    </location>
    <ligand>
        <name>Zn(2+)</name>
        <dbReference type="ChEBI" id="CHEBI:29105"/>
        <label>1</label>
    </ligand>
</feature>
<reference evidence="6 7" key="1">
    <citation type="submission" date="2019-03" db="EMBL/GenBank/DDBJ databases">
        <title>Genomics of glacier-inhabiting Cryobacterium strains.</title>
        <authorList>
            <person name="Liu Q."/>
            <person name="Xin Y.-H."/>
        </authorList>
    </citation>
    <scope>NUCLEOTIDE SEQUENCE [LARGE SCALE GENOMIC DNA]</scope>
    <source>
        <strain evidence="6 7">HLT2-23</strain>
    </source>
</reference>
<evidence type="ECO:0000313" key="7">
    <source>
        <dbReference type="Proteomes" id="UP000298173"/>
    </source>
</evidence>
<feature type="binding site" description="via carbamate group" evidence="4">
    <location>
        <position position="147"/>
    </location>
    <ligand>
        <name>Zn(2+)</name>
        <dbReference type="ChEBI" id="CHEBI:29105"/>
        <label>1</label>
    </ligand>
</feature>
<dbReference type="PIRSF" id="PIRSF016839">
    <property type="entry name" value="PhP"/>
    <property type="match status" value="1"/>
</dbReference>
<comment type="similarity">
    <text evidence="5">Belongs to the metallo-dependent hydrolases superfamily. Phosphotriesterase family.</text>
</comment>
<evidence type="ECO:0000256" key="5">
    <source>
        <dbReference type="PROSITE-ProRule" id="PRU00679"/>
    </source>
</evidence>
<evidence type="ECO:0000256" key="2">
    <source>
        <dbReference type="ARBA" id="ARBA00022801"/>
    </source>
</evidence>
<dbReference type="Gene3D" id="3.20.20.140">
    <property type="entry name" value="Metal-dependent hydrolases"/>
    <property type="match status" value="1"/>
</dbReference>
<accession>A0A4R8V444</accession>
<dbReference type="InterPro" id="IPR032466">
    <property type="entry name" value="Metal_Hydrolase"/>
</dbReference>
<proteinExistence type="inferred from homology"/>
<evidence type="ECO:0000256" key="1">
    <source>
        <dbReference type="ARBA" id="ARBA00022723"/>
    </source>
</evidence>
<dbReference type="InterPro" id="IPR001559">
    <property type="entry name" value="Phosphotriesterase"/>
</dbReference>
<feature type="binding site" description="via carbamate group" evidence="4">
    <location>
        <position position="147"/>
    </location>
    <ligand>
        <name>Zn(2+)</name>
        <dbReference type="ChEBI" id="CHEBI:29105"/>
        <label>2</label>
    </ligand>
</feature>
<evidence type="ECO:0000313" key="6">
    <source>
        <dbReference type="EMBL" id="TFB76680.1"/>
    </source>
</evidence>
<evidence type="ECO:0000256" key="3">
    <source>
        <dbReference type="PIRSR" id="PIRSR601559-50"/>
    </source>
</evidence>
<dbReference type="PANTHER" id="PTHR10819">
    <property type="entry name" value="PHOSPHOTRIESTERASE-RELATED"/>
    <property type="match status" value="1"/>
</dbReference>
<dbReference type="GO" id="GO:0016787">
    <property type="term" value="F:hydrolase activity"/>
    <property type="evidence" value="ECO:0007669"/>
    <property type="project" value="UniProtKB-KW"/>
</dbReference>
<dbReference type="RefSeq" id="WP_134501313.1">
    <property type="nucleotide sequence ID" value="NZ_SOEY01000005.1"/>
</dbReference>
<sequence length="321" mass="34558">MSHIRTVLGDVAAGLLGRTNYHEHLFQVSPLLIGDELDDELRSAAEASLLGRSGFDAMVDMTPMGLGRRPEALARISADTGLMVVATTGVHRDEHYAVDSWVRALSEQELRDRFVSDIRNGMPREDASQDSGTALHQGLPVRAGMLKAGIGYWSVSSFERRVLSAVAAAHVETGAPVTVHLEHGSAAFEVLELLSGDGVRANAVVLAHIDRNPDPGLHSELAAAGAYLGYDGFGRSRTWPDSVLLECAQRVAESGQANRIVIGGDVARRTRYLAYGGMPGLQYLGLKVIPRLETILGADLLQEVLVENPARLLARFRPAPD</sequence>
<dbReference type="Pfam" id="PF02126">
    <property type="entry name" value="PTE"/>
    <property type="match status" value="1"/>
</dbReference>
<feature type="modified residue" description="N6-carboxylysine" evidence="3 5">
    <location>
        <position position="147"/>
    </location>
</feature>
<name>A0A4R8V444_9MICO</name>
<dbReference type="PROSITE" id="PS51347">
    <property type="entry name" value="PHOSPHOTRIESTERASE_2"/>
    <property type="match status" value="1"/>
</dbReference>
<feature type="binding site" evidence="4">
    <location>
        <position position="265"/>
    </location>
    <ligand>
        <name>Zn(2+)</name>
        <dbReference type="ChEBI" id="CHEBI:29105"/>
        <label>1</label>
    </ligand>
</feature>
<dbReference type="SUPFAM" id="SSF51556">
    <property type="entry name" value="Metallo-dependent hydrolases"/>
    <property type="match status" value="1"/>
</dbReference>
<keyword evidence="2" id="KW-0378">Hydrolase</keyword>
<keyword evidence="1 4" id="KW-0479">Metal-binding</keyword>
<comment type="caution">
    <text evidence="6">The sequence shown here is derived from an EMBL/GenBank/DDBJ whole genome shotgun (WGS) entry which is preliminary data.</text>
</comment>
<keyword evidence="7" id="KW-1185">Reference proteome</keyword>
<dbReference type="OrthoDB" id="9795018at2"/>
<feature type="binding site" evidence="4">
    <location>
        <position position="180"/>
    </location>
    <ligand>
        <name>Zn(2+)</name>
        <dbReference type="ChEBI" id="CHEBI:29105"/>
        <label>2</label>
    </ligand>
</feature>
<dbReference type="EMBL" id="SOEY01000005">
    <property type="protein sequence ID" value="TFB76680.1"/>
    <property type="molecule type" value="Genomic_DNA"/>
</dbReference>